<dbReference type="PANTHER" id="PTHR20859">
    <property type="entry name" value="INTERFERON/INTERLEUKIN RECEPTOR"/>
    <property type="match status" value="1"/>
</dbReference>
<keyword evidence="1" id="KW-1133">Transmembrane helix</keyword>
<reference evidence="3 4" key="1">
    <citation type="journal article" date="2017" name="PLoS Biol.">
        <title>The sea cucumber genome provides insights into morphological evolution and visceral regeneration.</title>
        <authorList>
            <person name="Zhang X."/>
            <person name="Sun L."/>
            <person name="Yuan J."/>
            <person name="Sun Y."/>
            <person name="Gao Y."/>
            <person name="Zhang L."/>
            <person name="Li S."/>
            <person name="Dai H."/>
            <person name="Hamel J.F."/>
            <person name="Liu C."/>
            <person name="Yu Y."/>
            <person name="Liu S."/>
            <person name="Lin W."/>
            <person name="Guo K."/>
            <person name="Jin S."/>
            <person name="Xu P."/>
            <person name="Storey K.B."/>
            <person name="Huan P."/>
            <person name="Zhang T."/>
            <person name="Zhou Y."/>
            <person name="Zhang J."/>
            <person name="Lin C."/>
            <person name="Li X."/>
            <person name="Xing L."/>
            <person name="Huo D."/>
            <person name="Sun M."/>
            <person name="Wang L."/>
            <person name="Mercier A."/>
            <person name="Li F."/>
            <person name="Yang H."/>
            <person name="Xiang J."/>
        </authorList>
    </citation>
    <scope>NUCLEOTIDE SEQUENCE [LARGE SCALE GENOMIC DNA]</scope>
    <source>
        <strain evidence="3">Shaxun</strain>
        <tissue evidence="3">Muscle</tissue>
    </source>
</reference>
<dbReference type="SUPFAM" id="SSF49265">
    <property type="entry name" value="Fibronectin type III"/>
    <property type="match status" value="1"/>
</dbReference>
<comment type="caution">
    <text evidence="3">The sequence shown here is derived from an EMBL/GenBank/DDBJ whole genome shotgun (WGS) entry which is preliminary data.</text>
</comment>
<dbReference type="Gene3D" id="2.60.40.10">
    <property type="entry name" value="Immunoglobulins"/>
    <property type="match status" value="3"/>
</dbReference>
<dbReference type="EMBL" id="MRZV01001928">
    <property type="protein sequence ID" value="PIK35326.1"/>
    <property type="molecule type" value="Genomic_DNA"/>
</dbReference>
<dbReference type="GO" id="GO:0004896">
    <property type="term" value="F:cytokine receptor activity"/>
    <property type="evidence" value="ECO:0007669"/>
    <property type="project" value="TreeGrafter"/>
</dbReference>
<dbReference type="GO" id="GO:0005886">
    <property type="term" value="C:plasma membrane"/>
    <property type="evidence" value="ECO:0007669"/>
    <property type="project" value="TreeGrafter"/>
</dbReference>
<proteinExistence type="predicted"/>
<dbReference type="PROSITE" id="PS50853">
    <property type="entry name" value="FN3"/>
    <property type="match status" value="1"/>
</dbReference>
<evidence type="ECO:0000259" key="2">
    <source>
        <dbReference type="PROSITE" id="PS50853"/>
    </source>
</evidence>
<sequence length="503" mass="56934">MIPISKLQKGNHAIVSHTSIYLDDSSWLLVPGCLNISLPFCNVSVLIDDLRDFTTKIVLRIEARENGVISDHLQVTLYPDRHVHLSAPTMHVAKVTETFLGVNLLGPESPYYDLAQNEKPLRVEEAASNLKRRIYFLVELDGPNIKMSQNTTAMFPYVEFSQLTPGLSYNISAVTSYRGIFETTYSKRRTIKKVFTTLSDTLHRPVDVELAEESAINCSHPDLRDVLVTWRRPKSAKPITFYDLRFWTHDRKEKAKSYTIRSEVNRTNYSFLLRNLPRWSQIEVIVFANTTFTGCASFNIILFPHSVDDGSSRPENLSFVTNSPDSGIIVWNPPSSCKECIVGYEVSWKLSEAQGTGNASKDTVPPNELQYKLKKKRVADVTLVAVTTLLISGDNMHKTGQQAVLDIQLKESGDIINFYMIIAICLGVLVVSTMLLLILFYKAIKKRRRKDEPTIKAIFSMKKNGSELCIPRPPMTSSVQYSRSIYVREPEIFDELLPIPSSE</sequence>
<evidence type="ECO:0000256" key="1">
    <source>
        <dbReference type="SAM" id="Phobius"/>
    </source>
</evidence>
<evidence type="ECO:0000313" key="3">
    <source>
        <dbReference type="EMBL" id="PIK35326.1"/>
    </source>
</evidence>
<dbReference type="InterPro" id="IPR050650">
    <property type="entry name" value="Type-II_Cytokine-TF_Rcpt"/>
</dbReference>
<dbReference type="InterPro" id="IPR013783">
    <property type="entry name" value="Ig-like_fold"/>
</dbReference>
<name>A0A2G8JHV1_STIJA</name>
<gene>
    <name evidence="3" type="ORF">BSL78_27854</name>
</gene>
<dbReference type="InterPro" id="IPR003961">
    <property type="entry name" value="FN3_dom"/>
</dbReference>
<dbReference type="PANTHER" id="PTHR20859:SF84">
    <property type="entry name" value="INTERFERON ALPHA_BETA RECEPTOR 2"/>
    <property type="match status" value="1"/>
</dbReference>
<feature type="transmembrane region" description="Helical" evidence="1">
    <location>
        <begin position="418"/>
        <end position="441"/>
    </location>
</feature>
<organism evidence="3 4">
    <name type="scientific">Stichopus japonicus</name>
    <name type="common">Sea cucumber</name>
    <dbReference type="NCBI Taxonomy" id="307972"/>
    <lineage>
        <taxon>Eukaryota</taxon>
        <taxon>Metazoa</taxon>
        <taxon>Echinodermata</taxon>
        <taxon>Eleutherozoa</taxon>
        <taxon>Echinozoa</taxon>
        <taxon>Holothuroidea</taxon>
        <taxon>Aspidochirotacea</taxon>
        <taxon>Aspidochirotida</taxon>
        <taxon>Stichopodidae</taxon>
        <taxon>Apostichopus</taxon>
    </lineage>
</organism>
<accession>A0A2G8JHV1</accession>
<keyword evidence="4" id="KW-1185">Reference proteome</keyword>
<dbReference type="InterPro" id="IPR036116">
    <property type="entry name" value="FN3_sf"/>
</dbReference>
<keyword evidence="1" id="KW-0472">Membrane</keyword>
<feature type="domain" description="Fibronectin type-III" evidence="2">
    <location>
        <begin position="313"/>
        <end position="412"/>
    </location>
</feature>
<evidence type="ECO:0000313" key="4">
    <source>
        <dbReference type="Proteomes" id="UP000230750"/>
    </source>
</evidence>
<dbReference type="Proteomes" id="UP000230750">
    <property type="component" value="Unassembled WGS sequence"/>
</dbReference>
<protein>
    <recommendedName>
        <fullName evidence="2">Fibronectin type-III domain-containing protein</fullName>
    </recommendedName>
</protein>
<dbReference type="CDD" id="cd00063">
    <property type="entry name" value="FN3"/>
    <property type="match status" value="1"/>
</dbReference>
<keyword evidence="1" id="KW-0812">Transmembrane</keyword>
<dbReference type="AlphaFoldDB" id="A0A2G8JHV1"/>